<feature type="domain" description="Ketoreductase" evidence="2">
    <location>
        <begin position="205"/>
        <end position="381"/>
    </location>
</feature>
<dbReference type="NCBIfam" id="NF006110">
    <property type="entry name" value="PRK08261.1"/>
    <property type="match status" value="1"/>
</dbReference>
<keyword evidence="4" id="KW-1185">Reference proteome</keyword>
<sequence length="444" mass="46100">MADRYQQFAKTHLGRFLVPRLGLPNPATLRRHRPGEPPLDGPALVGSAPGGRLEKLLRDKLAEAGIEVTGDAVTYGALVFDATGITDPKQLRELHLFFHPVIRKVGSCGRVLVLGTPPELVQGRERIAQRALEGFVRSVGKELRRGATAGLVHVAAGAEEAIESTVRFLLSAKSAFVDGQVIRVGTQGLPAIHPPGNWDKPLDGKVALVTGASRGIGAAIAEVLARDGARVVALDIPAQGAELSEVANRIGGSALQLDITTAEAPGRLAEYLEQRHEGVDIVVHNAGITRDKTLGNLTEAGWDAVLRVNLVAPLAINDKLLAGGVLRPNGRIVGVSSIAGIAGNVGQTNYAASKAGVIGMVQEGAAVLADNGGTINAVAPGFIETKMTAQVPLFIREVGRRLSSLGQGGLPVDVAETVAWFANPASGAVNGNVVRVCGQSLLGA</sequence>
<dbReference type="EMBL" id="BSTI01000008">
    <property type="protein sequence ID" value="GLY67442.1"/>
    <property type="molecule type" value="Genomic_DNA"/>
</dbReference>
<dbReference type="RefSeq" id="WP_285487806.1">
    <property type="nucleotide sequence ID" value="NZ_BSTI01000008.1"/>
</dbReference>
<evidence type="ECO:0000313" key="4">
    <source>
        <dbReference type="Proteomes" id="UP001165136"/>
    </source>
</evidence>
<proteinExistence type="inferred from homology"/>
<dbReference type="Proteomes" id="UP001165136">
    <property type="component" value="Unassembled WGS sequence"/>
</dbReference>
<dbReference type="PRINTS" id="PR00080">
    <property type="entry name" value="SDRFAMILY"/>
</dbReference>
<dbReference type="AlphaFoldDB" id="A0A9W6R4E7"/>
<dbReference type="SMART" id="SM00822">
    <property type="entry name" value="PKS_KR"/>
    <property type="match status" value="1"/>
</dbReference>
<name>A0A9W6R4E7_9PSEU</name>
<dbReference type="PANTHER" id="PTHR42760">
    <property type="entry name" value="SHORT-CHAIN DEHYDROGENASES/REDUCTASES FAMILY MEMBER"/>
    <property type="match status" value="1"/>
</dbReference>
<dbReference type="InterPro" id="IPR020904">
    <property type="entry name" value="Sc_DH/Rdtase_CS"/>
</dbReference>
<dbReference type="Gene3D" id="3.40.50.720">
    <property type="entry name" value="NAD(P)-binding Rossmann-like Domain"/>
    <property type="match status" value="2"/>
</dbReference>
<reference evidence="3" key="1">
    <citation type="submission" date="2023-03" db="EMBL/GenBank/DDBJ databases">
        <title>Amycolatopsis taiwanensis NBRC 103393.</title>
        <authorList>
            <person name="Ichikawa N."/>
            <person name="Sato H."/>
            <person name="Tonouchi N."/>
        </authorList>
    </citation>
    <scope>NUCLEOTIDE SEQUENCE</scope>
    <source>
        <strain evidence="3">NBRC 103393</strain>
    </source>
</reference>
<evidence type="ECO:0000313" key="3">
    <source>
        <dbReference type="EMBL" id="GLY67442.1"/>
    </source>
</evidence>
<gene>
    <name evidence="3" type="primary">fabG</name>
    <name evidence="3" type="ORF">Atai01_40610</name>
</gene>
<evidence type="ECO:0000259" key="2">
    <source>
        <dbReference type="SMART" id="SM00822"/>
    </source>
</evidence>
<dbReference type="InterPro" id="IPR002347">
    <property type="entry name" value="SDR_fam"/>
</dbReference>
<dbReference type="PRINTS" id="PR00081">
    <property type="entry name" value="GDHRDH"/>
</dbReference>
<dbReference type="InterPro" id="IPR036291">
    <property type="entry name" value="NAD(P)-bd_dom_sf"/>
</dbReference>
<dbReference type="Pfam" id="PF13561">
    <property type="entry name" value="adh_short_C2"/>
    <property type="match status" value="1"/>
</dbReference>
<evidence type="ECO:0000256" key="1">
    <source>
        <dbReference type="ARBA" id="ARBA00006484"/>
    </source>
</evidence>
<dbReference type="GO" id="GO:0016616">
    <property type="term" value="F:oxidoreductase activity, acting on the CH-OH group of donors, NAD or NADP as acceptor"/>
    <property type="evidence" value="ECO:0007669"/>
    <property type="project" value="TreeGrafter"/>
</dbReference>
<protein>
    <submittedName>
        <fullName evidence="3">3-oxoacyl-ACP reductase</fullName>
    </submittedName>
</protein>
<dbReference type="PANTHER" id="PTHR42760:SF78">
    <property type="entry name" value="3-OXOACYL-[ACYL-CARRIER-PROTEIN] REDUCTASE [NADH]"/>
    <property type="match status" value="1"/>
</dbReference>
<organism evidence="3 4">
    <name type="scientific">Amycolatopsis taiwanensis</name>
    <dbReference type="NCBI Taxonomy" id="342230"/>
    <lineage>
        <taxon>Bacteria</taxon>
        <taxon>Bacillati</taxon>
        <taxon>Actinomycetota</taxon>
        <taxon>Actinomycetes</taxon>
        <taxon>Pseudonocardiales</taxon>
        <taxon>Pseudonocardiaceae</taxon>
        <taxon>Amycolatopsis</taxon>
    </lineage>
</organism>
<dbReference type="SUPFAM" id="SSF51735">
    <property type="entry name" value="NAD(P)-binding Rossmann-fold domains"/>
    <property type="match status" value="1"/>
</dbReference>
<dbReference type="FunFam" id="3.40.50.720:FF:000338">
    <property type="entry name" value="3-oxoacyl-ACP reductase FabG"/>
    <property type="match status" value="1"/>
</dbReference>
<accession>A0A9W6R4E7</accession>
<comment type="caution">
    <text evidence="3">The sequence shown here is derived from an EMBL/GenBank/DDBJ whole genome shotgun (WGS) entry which is preliminary data.</text>
</comment>
<dbReference type="PROSITE" id="PS00061">
    <property type="entry name" value="ADH_SHORT"/>
    <property type="match status" value="1"/>
</dbReference>
<comment type="similarity">
    <text evidence="1">Belongs to the short-chain dehydrogenases/reductases (SDR) family.</text>
</comment>
<dbReference type="InterPro" id="IPR057326">
    <property type="entry name" value="KR_dom"/>
</dbReference>